<sequence>MKNIFFFVFLVCLLSYFCNCKKVKKNKNLRNLLKSLTNRVETDEGKNEYSRLTQSPKIEMKLSKINFKTTLQNILVQPFSEKAKEFISKTNYEIQKEKSILDEINNSNYNLNKIANILLGSNNLRRKNKLRIKYSHYLEGDDFGLTFFPVYKTFKSNSSHFKNNLISSLLSHELLEKGYLSNEQILRNSQRKMLFPERGDITLET</sequence>
<dbReference type="GeneID" id="39738030"/>
<evidence type="ECO:0000313" key="3">
    <source>
        <dbReference type="Proteomes" id="UP000220158"/>
    </source>
</evidence>
<keyword evidence="1" id="KW-0732">Signal</keyword>
<dbReference type="OrthoDB" id="371412at2759"/>
<proteinExistence type="predicted"/>
<dbReference type="OMA" id="RYFHYLK"/>
<evidence type="ECO:0000256" key="1">
    <source>
        <dbReference type="SAM" id="SignalP"/>
    </source>
</evidence>
<feature type="signal peptide" evidence="1">
    <location>
        <begin position="1"/>
        <end position="20"/>
    </location>
</feature>
<dbReference type="VEuPathDB" id="PlasmoDB:PRELSG_1309700"/>
<dbReference type="RefSeq" id="XP_028535745.1">
    <property type="nucleotide sequence ID" value="XM_028678617.1"/>
</dbReference>
<dbReference type="KEGG" id="prel:PRELSG_1309700"/>
<dbReference type="Proteomes" id="UP000220158">
    <property type="component" value="Chromosome 13"/>
</dbReference>
<evidence type="ECO:0008006" key="4">
    <source>
        <dbReference type="Google" id="ProtNLM"/>
    </source>
</evidence>
<reference evidence="2 3" key="1">
    <citation type="submission" date="2015-04" db="EMBL/GenBank/DDBJ databases">
        <authorList>
            <consortium name="Pathogen Informatics"/>
        </authorList>
    </citation>
    <scope>NUCLEOTIDE SEQUENCE [LARGE SCALE GENOMIC DNA]</scope>
    <source>
        <strain evidence="2 3">SGS1</strain>
    </source>
</reference>
<gene>
    <name evidence="2" type="ORF">PRELSG_1309700</name>
</gene>
<accession>A0A1J1HCX0</accession>
<organism evidence="2 3">
    <name type="scientific">Plasmodium relictum</name>
    <dbReference type="NCBI Taxonomy" id="85471"/>
    <lineage>
        <taxon>Eukaryota</taxon>
        <taxon>Sar</taxon>
        <taxon>Alveolata</taxon>
        <taxon>Apicomplexa</taxon>
        <taxon>Aconoidasida</taxon>
        <taxon>Haemosporida</taxon>
        <taxon>Plasmodiidae</taxon>
        <taxon>Plasmodium</taxon>
        <taxon>Plasmodium (Haemamoeba)</taxon>
    </lineage>
</organism>
<protein>
    <recommendedName>
        <fullName evidence="4">Fam-a protein</fullName>
    </recommendedName>
</protein>
<dbReference type="AlphaFoldDB" id="A0A1J1HCX0"/>
<dbReference type="EMBL" id="LN835308">
    <property type="protein sequence ID" value="CRH03738.1"/>
    <property type="molecule type" value="Genomic_DNA"/>
</dbReference>
<name>A0A1J1HCX0_PLARL</name>
<feature type="chain" id="PRO_5012904655" description="Fam-a protein" evidence="1">
    <location>
        <begin position="21"/>
        <end position="205"/>
    </location>
</feature>
<evidence type="ECO:0000313" key="2">
    <source>
        <dbReference type="EMBL" id="CRH03738.1"/>
    </source>
</evidence>
<keyword evidence="3" id="KW-1185">Reference proteome</keyword>